<dbReference type="PANTHER" id="PTHR37463:SF1">
    <property type="entry name" value="DUF2256 DOMAIN-CONTAINING PROTEIN"/>
    <property type="match status" value="1"/>
</dbReference>
<dbReference type="EMBL" id="JALBUU010000125">
    <property type="protein sequence ID" value="MCI0756606.1"/>
    <property type="molecule type" value="Genomic_DNA"/>
</dbReference>
<name>A0ABS9WBC9_9PROT</name>
<evidence type="ECO:0000313" key="2">
    <source>
        <dbReference type="Proteomes" id="UP001201985"/>
    </source>
</evidence>
<proteinExistence type="predicted"/>
<dbReference type="InterPro" id="IPR017136">
    <property type="entry name" value="UCP037205"/>
</dbReference>
<reference evidence="1 2" key="1">
    <citation type="submission" date="2022-03" db="EMBL/GenBank/DDBJ databases">
        <title>Complete genome analysis of Roseomonas KG 17.1 : a prolific producer of plant growth promoters.</title>
        <authorList>
            <person name="Saadouli I."/>
            <person name="Najjari A."/>
            <person name="Mosbah A."/>
            <person name="Ouzari H.I."/>
        </authorList>
    </citation>
    <scope>NUCLEOTIDE SEQUENCE [LARGE SCALE GENOMIC DNA]</scope>
    <source>
        <strain evidence="1 2">KG17-1</strain>
    </source>
</reference>
<accession>A0ABS9WBC9</accession>
<evidence type="ECO:0000313" key="1">
    <source>
        <dbReference type="EMBL" id="MCI0756606.1"/>
    </source>
</evidence>
<dbReference type="PANTHER" id="PTHR37463">
    <property type="entry name" value="GSL3115 PROTEIN"/>
    <property type="match status" value="1"/>
</dbReference>
<dbReference type="Proteomes" id="UP001201985">
    <property type="component" value="Unassembled WGS sequence"/>
</dbReference>
<protein>
    <submittedName>
        <fullName evidence="1">DUF2256 domain-containing protein</fullName>
    </submittedName>
</protein>
<keyword evidence="2" id="KW-1185">Reference proteome</keyword>
<sequence length="59" mass="6858">MAHKKPHLPQKICAACGRSFAWRRKWARDWDQVRYCSDACRSGRNPALRAAVPPAPRRR</sequence>
<comment type="caution">
    <text evidence="1">The sequence shown here is derived from an EMBL/GenBank/DDBJ whole genome shotgun (WGS) entry which is preliminary data.</text>
</comment>
<organism evidence="1 2">
    <name type="scientific">Teichococcus vastitatis</name>
    <dbReference type="NCBI Taxonomy" id="2307076"/>
    <lineage>
        <taxon>Bacteria</taxon>
        <taxon>Pseudomonadati</taxon>
        <taxon>Pseudomonadota</taxon>
        <taxon>Alphaproteobacteria</taxon>
        <taxon>Acetobacterales</taxon>
        <taxon>Roseomonadaceae</taxon>
        <taxon>Roseomonas</taxon>
    </lineage>
</organism>
<gene>
    <name evidence="1" type="ORF">MON41_23495</name>
</gene>
<dbReference type="RefSeq" id="WP_120007192.1">
    <property type="nucleotide sequence ID" value="NZ_JALBUU010000125.1"/>
</dbReference>
<dbReference type="Pfam" id="PF10013">
    <property type="entry name" value="DUF2256"/>
    <property type="match status" value="1"/>
</dbReference>